<evidence type="ECO:0000313" key="7">
    <source>
        <dbReference type="Proteomes" id="UP000475214"/>
    </source>
</evidence>
<dbReference type="Gene3D" id="1.10.10.10">
    <property type="entry name" value="Winged helix-like DNA-binding domain superfamily/Winged helix DNA-binding domain"/>
    <property type="match status" value="1"/>
</dbReference>
<keyword evidence="7" id="KW-1185">Reference proteome</keyword>
<dbReference type="Proteomes" id="UP000475214">
    <property type="component" value="Unassembled WGS sequence"/>
</dbReference>
<dbReference type="EMBL" id="JAAGOA010000024">
    <property type="protein sequence ID" value="NEE03642.1"/>
    <property type="molecule type" value="Genomic_DNA"/>
</dbReference>
<comment type="similarity">
    <text evidence="1">Belongs to the AfsR/DnrI/RedD regulatory family.</text>
</comment>
<dbReference type="InterPro" id="IPR011990">
    <property type="entry name" value="TPR-like_helical_dom_sf"/>
</dbReference>
<feature type="DNA-binding region" description="OmpR/PhoB-type" evidence="3">
    <location>
        <begin position="1"/>
        <end position="111"/>
    </location>
</feature>
<dbReference type="InterPro" id="IPR058852">
    <property type="entry name" value="HTH_77"/>
</dbReference>
<evidence type="ECO:0000259" key="5">
    <source>
        <dbReference type="PROSITE" id="PS51755"/>
    </source>
</evidence>
<dbReference type="Pfam" id="PF03704">
    <property type="entry name" value="BTAD"/>
    <property type="match status" value="1"/>
</dbReference>
<evidence type="ECO:0000256" key="4">
    <source>
        <dbReference type="SAM" id="MobiDB-lite"/>
    </source>
</evidence>
<comment type="caution">
    <text evidence="6">The sequence shown here is derived from an EMBL/GenBank/DDBJ whole genome shotgun (WGS) entry which is preliminary data.</text>
</comment>
<keyword evidence="2 3" id="KW-0238">DNA-binding</keyword>
<dbReference type="GO" id="GO:0003677">
    <property type="term" value="F:DNA binding"/>
    <property type="evidence" value="ECO:0007669"/>
    <property type="project" value="UniProtKB-UniRule"/>
</dbReference>
<gene>
    <name evidence="6" type="ORF">G1H10_26085</name>
</gene>
<organism evidence="6 7">
    <name type="scientific">Phytoactinopolyspora halotolerans</name>
    <dbReference type="NCBI Taxonomy" id="1981512"/>
    <lineage>
        <taxon>Bacteria</taxon>
        <taxon>Bacillati</taxon>
        <taxon>Actinomycetota</taxon>
        <taxon>Actinomycetes</taxon>
        <taxon>Jiangellales</taxon>
        <taxon>Jiangellaceae</taxon>
        <taxon>Phytoactinopolyspora</taxon>
    </lineage>
</organism>
<dbReference type="RefSeq" id="WP_163743484.1">
    <property type="nucleotide sequence ID" value="NZ_JAAGOA010000024.1"/>
</dbReference>
<accession>A0A6L9SGT8</accession>
<dbReference type="SUPFAM" id="SSF48452">
    <property type="entry name" value="TPR-like"/>
    <property type="match status" value="2"/>
</dbReference>
<dbReference type="GO" id="GO:0006355">
    <property type="term" value="P:regulation of DNA-templated transcription"/>
    <property type="evidence" value="ECO:0007669"/>
    <property type="project" value="InterPro"/>
</dbReference>
<dbReference type="InterPro" id="IPR036388">
    <property type="entry name" value="WH-like_DNA-bd_sf"/>
</dbReference>
<sequence length="1145" mass="122385">MRVGILGPLQVWTADGRPIEIGAGRTRALLARLALEPGRTVPVDALVEALWGDDPPSGVANSLQSVVSRVRRALHAAEDTGDAGHIGDVGDIAGPERLASTSAGAGIPLTIESRPAGYMLNVDASHVDAQVFEQRARQGRESLRDGDVDHAYKLLADACGLWRGQVLADLPGATFAAGPAARWEELRLAAVEDRNEAALLLGRYAEAVTELEAVAADHPLRERVSGLLIRALAGVGRQADAVAVYERTRRRLADELGLDPSPELREIHLAALRGELAAVGPQTAPASPSADASDGSGEPARRRVPSRLTSFVGREDEVESLAEMVTDVRLATLHGPGGAGKTRLAIELARRLTDGATYPSPEAAGVKVGTDGVWFVELAAVGDALDVAPAVLTALGLGEYASGRIETIQERLPRAYEASRRLVDVLADKDVVLVLDNCEHLVEAVAVLADTLLAACPRLRVVCTSREPLDVAGEQLYSVGPLGLPDADQHVSADDAYAYGAIRLFAERAAAVRPGFRIDEDTAPAVLEICRRLDGMPLAIELAAARVRVLAPEQIAARLDDRFRLLTNGGRTALGRHQTLRAVVEWSWDLLDVPERILLRRLSVFSGGASLDAVESVCAGAGLAAADVLDTLAALVGKSLVEAVSCGSGGEVRYRLLETVRAYGGEQLAAADESDTVGGAHARYFRDLLERAEPYLRRAEQVEWMATLTADYDNLLTALRWAIQHSDADLAIRMVAVLGYYWLLRGTTREGGSWLQEALAVPGPNPPEQRAWAYVFDALSCYTDQGMTGLARSLGRARWTSRRIHSDASTVPAFVETLWFAMFDGRPEVRHRLDPARRSDDPWLRGIGDMAGMFMASAVSDVRTRDDDLAAALAEFRSIGDRMGMAFVLRMRATFARERGAFEEATESLEEALAYTEELGTLEDLPVVGAELGLVKVDQGDFAAARRLLEQARSDAHRYGLPSAQVIVAHGQGWLAYREGDLDGAREFLGEARSLAGGMGDPESQIAIDCARVEIAAGALETAVTFLDEVVEFALRRATARGKVTIAELPTAAKAAEAVASLEQARGRHRQAAKLLGVAALLGAIDDLPDYSPNAERAAAESQAREALGDEVFEHEYAGGAALDSDAALDLLRTYPLAGAVRASA</sequence>
<evidence type="ECO:0000256" key="3">
    <source>
        <dbReference type="PROSITE-ProRule" id="PRU01091"/>
    </source>
</evidence>
<dbReference type="InterPro" id="IPR027417">
    <property type="entry name" value="P-loop_NTPase"/>
</dbReference>
<dbReference type="SMART" id="SM00862">
    <property type="entry name" value="Trans_reg_C"/>
    <property type="match status" value="1"/>
</dbReference>
<dbReference type="CDD" id="cd15831">
    <property type="entry name" value="BTAD"/>
    <property type="match status" value="1"/>
</dbReference>
<evidence type="ECO:0000256" key="1">
    <source>
        <dbReference type="ARBA" id="ARBA00005820"/>
    </source>
</evidence>
<dbReference type="GO" id="GO:0000160">
    <property type="term" value="P:phosphorelay signal transduction system"/>
    <property type="evidence" value="ECO:0007669"/>
    <property type="project" value="InterPro"/>
</dbReference>
<reference evidence="6 7" key="1">
    <citation type="submission" date="2020-02" db="EMBL/GenBank/DDBJ databases">
        <authorList>
            <person name="Li X.-J."/>
            <person name="Han X.-M."/>
        </authorList>
    </citation>
    <scope>NUCLEOTIDE SEQUENCE [LARGE SCALE GENOMIC DNA]</scope>
    <source>
        <strain evidence="6 7">CCTCC AB 2017055</strain>
    </source>
</reference>
<dbReference type="PANTHER" id="PTHR47691:SF3">
    <property type="entry name" value="HTH-TYPE TRANSCRIPTIONAL REGULATOR RV0890C-RELATED"/>
    <property type="match status" value="1"/>
</dbReference>
<evidence type="ECO:0000313" key="6">
    <source>
        <dbReference type="EMBL" id="NEE03642.1"/>
    </source>
</evidence>
<dbReference type="SUPFAM" id="SSF46894">
    <property type="entry name" value="C-terminal effector domain of the bipartite response regulators"/>
    <property type="match status" value="1"/>
</dbReference>
<dbReference type="SUPFAM" id="SSF52540">
    <property type="entry name" value="P-loop containing nucleoside triphosphate hydrolases"/>
    <property type="match status" value="1"/>
</dbReference>
<dbReference type="InterPro" id="IPR016032">
    <property type="entry name" value="Sig_transdc_resp-reg_C-effctor"/>
</dbReference>
<feature type="compositionally biased region" description="Low complexity" evidence="4">
    <location>
        <begin position="284"/>
        <end position="297"/>
    </location>
</feature>
<feature type="region of interest" description="Disordered" evidence="4">
    <location>
        <begin position="280"/>
        <end position="309"/>
    </location>
</feature>
<dbReference type="Pfam" id="PF13191">
    <property type="entry name" value="AAA_16"/>
    <property type="match status" value="1"/>
</dbReference>
<dbReference type="Gene3D" id="3.40.50.300">
    <property type="entry name" value="P-loop containing nucleotide triphosphate hydrolases"/>
    <property type="match status" value="1"/>
</dbReference>
<dbReference type="AlphaFoldDB" id="A0A6L9SGT8"/>
<dbReference type="Pfam" id="PF00486">
    <property type="entry name" value="Trans_reg_C"/>
    <property type="match status" value="1"/>
</dbReference>
<dbReference type="Pfam" id="PF25872">
    <property type="entry name" value="HTH_77"/>
    <property type="match status" value="1"/>
</dbReference>
<dbReference type="InterPro" id="IPR041664">
    <property type="entry name" value="AAA_16"/>
</dbReference>
<dbReference type="SMART" id="SM01043">
    <property type="entry name" value="BTAD"/>
    <property type="match status" value="1"/>
</dbReference>
<evidence type="ECO:0000256" key="2">
    <source>
        <dbReference type="ARBA" id="ARBA00023125"/>
    </source>
</evidence>
<feature type="domain" description="OmpR/PhoB-type" evidence="5">
    <location>
        <begin position="1"/>
        <end position="111"/>
    </location>
</feature>
<dbReference type="InterPro" id="IPR001867">
    <property type="entry name" value="OmpR/PhoB-type_DNA-bd"/>
</dbReference>
<dbReference type="PANTHER" id="PTHR47691">
    <property type="entry name" value="REGULATOR-RELATED"/>
    <property type="match status" value="1"/>
</dbReference>
<dbReference type="InterPro" id="IPR005158">
    <property type="entry name" value="BTAD"/>
</dbReference>
<proteinExistence type="inferred from homology"/>
<name>A0A6L9SGT8_9ACTN</name>
<dbReference type="PROSITE" id="PS51755">
    <property type="entry name" value="OMPR_PHOB"/>
    <property type="match status" value="1"/>
</dbReference>
<protein>
    <submittedName>
        <fullName evidence="6">AAA family ATPase</fullName>
    </submittedName>
</protein>
<dbReference type="Gene3D" id="1.25.40.10">
    <property type="entry name" value="Tetratricopeptide repeat domain"/>
    <property type="match status" value="3"/>
</dbReference>